<gene>
    <name evidence="2" type="ORF">IV433_21440</name>
</gene>
<name>A0ABS0EA75_9GAMM</name>
<feature type="transmembrane region" description="Helical" evidence="1">
    <location>
        <begin position="230"/>
        <end position="253"/>
    </location>
</feature>
<accession>A0ABS0EA75</accession>
<protein>
    <recommendedName>
        <fullName evidence="4">Transmembrane protein</fullName>
    </recommendedName>
</protein>
<keyword evidence="1" id="KW-1133">Transmembrane helix</keyword>
<feature type="transmembrane region" description="Helical" evidence="1">
    <location>
        <begin position="163"/>
        <end position="185"/>
    </location>
</feature>
<sequence length="477" mass="54052">MQFLRKILSCITALFKTEDQLLDVEVFPKIEPEKLKKNLQIAEQAKRHGANGLPHETATELTDTEHSIQATLGKIREGLVKWATAALKQNQDRLNTIDITGRINRTILLGEEYERDADQLISSQSAMLAELREIAISKANELDFFKSKNKLTRTAQLRNRGAIFLHGTLVLACIAIEGIMNSSFFAEGLSSGLVGGFLFAVSLSGLNVLTCFIMGRFATFKNHISLFQRLFGHAAILTILTLTIILGLITAHIRDALPLVTDTTESAWVIAKETLVSTPFILHDISSYILWVLTIVFGLIAGREGYTFSDPYPGYAKLYRTYEEIQRDYINAVASLNNDLDIHKTKILDSLDSNVTEATKDIANFKRNMKMKLVTKKRLDQGMLYADETLKSLIKMYRMENMMARIEKNTYPKYFDEPVNFDLIQYPNFGISQDEIKLNEQEQLMAEMISKIETIRAKIQASFNQKHDQLQPLQQLV</sequence>
<evidence type="ECO:0000256" key="1">
    <source>
        <dbReference type="SAM" id="Phobius"/>
    </source>
</evidence>
<feature type="transmembrane region" description="Helical" evidence="1">
    <location>
        <begin position="197"/>
        <end position="218"/>
    </location>
</feature>
<keyword evidence="1" id="KW-0812">Transmembrane</keyword>
<feature type="transmembrane region" description="Helical" evidence="1">
    <location>
        <begin position="285"/>
        <end position="302"/>
    </location>
</feature>
<dbReference type="EMBL" id="JADOBI010000012">
    <property type="protein sequence ID" value="MBF7981980.1"/>
    <property type="molecule type" value="Genomic_DNA"/>
</dbReference>
<evidence type="ECO:0000313" key="2">
    <source>
        <dbReference type="EMBL" id="MBF7981980.1"/>
    </source>
</evidence>
<evidence type="ECO:0000313" key="3">
    <source>
        <dbReference type="Proteomes" id="UP000636811"/>
    </source>
</evidence>
<keyword evidence="3" id="KW-1185">Reference proteome</keyword>
<keyword evidence="1" id="KW-0472">Membrane</keyword>
<dbReference type="Proteomes" id="UP000636811">
    <property type="component" value="Unassembled WGS sequence"/>
</dbReference>
<proteinExistence type="predicted"/>
<dbReference type="RefSeq" id="WP_195815843.1">
    <property type="nucleotide sequence ID" value="NZ_JADOBI010000012.1"/>
</dbReference>
<reference evidence="2 3" key="1">
    <citation type="submission" date="2020-11" db="EMBL/GenBank/DDBJ databases">
        <title>Taxonomic investigation of Rahnella strains.</title>
        <authorList>
            <person name="Lee S.D."/>
        </authorList>
    </citation>
    <scope>NUCLEOTIDE SEQUENCE [LARGE SCALE GENOMIC DNA]</scope>
    <source>
        <strain evidence="2 3">SAP-17</strain>
    </source>
</reference>
<comment type="caution">
    <text evidence="2">The sequence shown here is derived from an EMBL/GenBank/DDBJ whole genome shotgun (WGS) entry which is preliminary data.</text>
</comment>
<organism evidence="2 3">
    <name type="scientific">Rahnella laticis</name>
    <dbReference type="NCBI Taxonomy" id="2787622"/>
    <lineage>
        <taxon>Bacteria</taxon>
        <taxon>Pseudomonadati</taxon>
        <taxon>Pseudomonadota</taxon>
        <taxon>Gammaproteobacteria</taxon>
        <taxon>Enterobacterales</taxon>
        <taxon>Yersiniaceae</taxon>
        <taxon>Rahnella</taxon>
    </lineage>
</organism>
<evidence type="ECO:0008006" key="4">
    <source>
        <dbReference type="Google" id="ProtNLM"/>
    </source>
</evidence>